<dbReference type="EMBL" id="SRMA01003518">
    <property type="protein sequence ID" value="TRZ03821.1"/>
    <property type="molecule type" value="Genomic_DNA"/>
</dbReference>
<evidence type="ECO:0000256" key="3">
    <source>
        <dbReference type="ARBA" id="ARBA00022729"/>
    </source>
</evidence>
<evidence type="ECO:0000313" key="13">
    <source>
        <dbReference type="EMBL" id="TRZ03821.1"/>
    </source>
</evidence>
<accession>A0A553RNR4</accession>
<dbReference type="GO" id="GO:0016020">
    <property type="term" value="C:membrane"/>
    <property type="evidence" value="ECO:0007669"/>
    <property type="project" value="UniProtKB-SubCell"/>
</dbReference>
<evidence type="ECO:0000256" key="1">
    <source>
        <dbReference type="ARBA" id="ARBA00004479"/>
    </source>
</evidence>
<protein>
    <recommendedName>
        <fullName evidence="12">Ig-like domain-containing protein</fullName>
    </recommendedName>
</protein>
<dbReference type="InterPro" id="IPR013783">
    <property type="entry name" value="Ig-like_fold"/>
</dbReference>
<keyword evidence="6" id="KW-1015">Disulfide bond</keyword>
<keyword evidence="8" id="KW-0393">Immunoglobulin domain</keyword>
<dbReference type="PANTHER" id="PTHR46608">
    <property type="entry name" value="T-CELL IMMUNOGLOBULIN AND MUCIN DOMAIN-CONTAINING PROTEIN 4"/>
    <property type="match status" value="1"/>
</dbReference>
<keyword evidence="3 11" id="KW-0732">Signal</keyword>
<dbReference type="OrthoDB" id="434099at2759"/>
<sequence length="231" mass="26063">MTELQSFFCTTWIFCCLMIGKCSDVIVQSFEGDTVTLPCQYDSKYHGKLHICWMRGDIPRTGCGDEIIGSDGDKVVRNKLERYNLLGPIQQGDVSLTIFTVDKKDSGKYGCRIHIPGLFNDEWHYVHLIVDDEASVSVVHHESSIVQSEDGVTVSAIIVPVLLLLMTLVAIAAILMWKQKKKTRVSLDIVQDSDIAVIYSNSDSTVGLYSREMAVENVYQMQTESDYEQWH</sequence>
<keyword evidence="7" id="KW-0325">Glycoprotein</keyword>
<dbReference type="GO" id="GO:0001786">
    <property type="term" value="F:phosphatidylserine binding"/>
    <property type="evidence" value="ECO:0007669"/>
    <property type="project" value="TreeGrafter"/>
</dbReference>
<dbReference type="Pfam" id="PF07686">
    <property type="entry name" value="V-set"/>
    <property type="match status" value="1"/>
</dbReference>
<comment type="subcellular location">
    <subcellularLocation>
        <location evidence="1">Membrane</location>
        <topology evidence="1">Single-pass type I membrane protein</topology>
    </subcellularLocation>
</comment>
<dbReference type="GO" id="GO:0043277">
    <property type="term" value="P:apoptotic cell clearance"/>
    <property type="evidence" value="ECO:0007669"/>
    <property type="project" value="TreeGrafter"/>
</dbReference>
<feature type="chain" id="PRO_5021746653" description="Ig-like domain-containing protein" evidence="11">
    <location>
        <begin position="25"/>
        <end position="231"/>
    </location>
</feature>
<evidence type="ECO:0000313" key="14">
    <source>
        <dbReference type="Proteomes" id="UP000316079"/>
    </source>
</evidence>
<name>A0A553RNR4_9TELE</name>
<keyword evidence="14" id="KW-1185">Reference proteome</keyword>
<keyword evidence="5 10" id="KW-0472">Membrane</keyword>
<dbReference type="InterPro" id="IPR003599">
    <property type="entry name" value="Ig_sub"/>
</dbReference>
<evidence type="ECO:0000259" key="12">
    <source>
        <dbReference type="PROSITE" id="PS50835"/>
    </source>
</evidence>
<dbReference type="FunFam" id="2.60.40.10:FF:000774">
    <property type="entry name" value="Hepatitis A virus cellular receptor 1"/>
    <property type="match status" value="1"/>
</dbReference>
<evidence type="ECO:0000256" key="10">
    <source>
        <dbReference type="SAM" id="Phobius"/>
    </source>
</evidence>
<dbReference type="InterPro" id="IPR036179">
    <property type="entry name" value="Ig-like_dom_sf"/>
</dbReference>
<feature type="domain" description="Ig-like" evidence="12">
    <location>
        <begin position="31"/>
        <end position="113"/>
    </location>
</feature>
<dbReference type="AlphaFoldDB" id="A0A553RNR4"/>
<keyword evidence="4 10" id="KW-1133">Transmembrane helix</keyword>
<comment type="similarity">
    <text evidence="9">Belongs to the immunoglobulin superfamily. TIM family.</text>
</comment>
<organism evidence="13 14">
    <name type="scientific">Danionella cerebrum</name>
    <dbReference type="NCBI Taxonomy" id="2873325"/>
    <lineage>
        <taxon>Eukaryota</taxon>
        <taxon>Metazoa</taxon>
        <taxon>Chordata</taxon>
        <taxon>Craniata</taxon>
        <taxon>Vertebrata</taxon>
        <taxon>Euteleostomi</taxon>
        <taxon>Actinopterygii</taxon>
        <taxon>Neopterygii</taxon>
        <taxon>Teleostei</taxon>
        <taxon>Ostariophysi</taxon>
        <taxon>Cypriniformes</taxon>
        <taxon>Danionidae</taxon>
        <taxon>Danioninae</taxon>
        <taxon>Danionella</taxon>
    </lineage>
</organism>
<proteinExistence type="inferred from homology"/>
<evidence type="ECO:0000256" key="7">
    <source>
        <dbReference type="ARBA" id="ARBA00023180"/>
    </source>
</evidence>
<evidence type="ECO:0000256" key="6">
    <source>
        <dbReference type="ARBA" id="ARBA00023157"/>
    </source>
</evidence>
<evidence type="ECO:0000256" key="5">
    <source>
        <dbReference type="ARBA" id="ARBA00023136"/>
    </source>
</evidence>
<reference evidence="13 14" key="1">
    <citation type="journal article" date="2019" name="Sci. Data">
        <title>Hybrid genome assembly and annotation of Danionella translucida.</title>
        <authorList>
            <person name="Kadobianskyi M."/>
            <person name="Schulze L."/>
            <person name="Schuelke M."/>
            <person name="Judkewitz B."/>
        </authorList>
    </citation>
    <scope>NUCLEOTIDE SEQUENCE [LARGE SCALE GENOMIC DNA]</scope>
    <source>
        <strain evidence="13 14">Bolton</strain>
    </source>
</reference>
<evidence type="ECO:0000256" key="2">
    <source>
        <dbReference type="ARBA" id="ARBA00022692"/>
    </source>
</evidence>
<dbReference type="GO" id="GO:0060097">
    <property type="term" value="P:cytoskeletal rearrangement involved in phagocytosis, engulfment"/>
    <property type="evidence" value="ECO:0007669"/>
    <property type="project" value="TreeGrafter"/>
</dbReference>
<feature type="transmembrane region" description="Helical" evidence="10">
    <location>
        <begin position="154"/>
        <end position="177"/>
    </location>
</feature>
<dbReference type="Proteomes" id="UP000316079">
    <property type="component" value="Unassembled WGS sequence"/>
</dbReference>
<evidence type="ECO:0000256" key="8">
    <source>
        <dbReference type="ARBA" id="ARBA00023319"/>
    </source>
</evidence>
<feature type="signal peptide" evidence="11">
    <location>
        <begin position="1"/>
        <end position="24"/>
    </location>
</feature>
<keyword evidence="2 10" id="KW-0812">Transmembrane</keyword>
<comment type="caution">
    <text evidence="13">The sequence shown here is derived from an EMBL/GenBank/DDBJ whole genome shotgun (WGS) entry which is preliminary data.</text>
</comment>
<dbReference type="Gene3D" id="2.60.40.10">
    <property type="entry name" value="Immunoglobulins"/>
    <property type="match status" value="1"/>
</dbReference>
<dbReference type="PROSITE" id="PS50835">
    <property type="entry name" value="IG_LIKE"/>
    <property type="match status" value="1"/>
</dbReference>
<dbReference type="SMART" id="SM00409">
    <property type="entry name" value="IG"/>
    <property type="match status" value="1"/>
</dbReference>
<dbReference type="InterPro" id="IPR007110">
    <property type="entry name" value="Ig-like_dom"/>
</dbReference>
<evidence type="ECO:0000256" key="9">
    <source>
        <dbReference type="ARBA" id="ARBA00038203"/>
    </source>
</evidence>
<evidence type="ECO:0000256" key="11">
    <source>
        <dbReference type="SAM" id="SignalP"/>
    </source>
</evidence>
<dbReference type="PANTHER" id="PTHR46608:SF3">
    <property type="entry name" value="T-CELL IMMUNOGLOBULIN AND MUCIN DOMAIN-CONTAINING PROTEIN 4"/>
    <property type="match status" value="1"/>
</dbReference>
<dbReference type="SUPFAM" id="SSF48726">
    <property type="entry name" value="Immunoglobulin"/>
    <property type="match status" value="1"/>
</dbReference>
<dbReference type="InterPro" id="IPR013106">
    <property type="entry name" value="Ig_V-set"/>
</dbReference>
<gene>
    <name evidence="13" type="ORF">DNTS_027809</name>
</gene>
<evidence type="ECO:0000256" key="4">
    <source>
        <dbReference type="ARBA" id="ARBA00022989"/>
    </source>
</evidence>